<evidence type="ECO:0000313" key="4">
    <source>
        <dbReference type="Proteomes" id="UP001321749"/>
    </source>
</evidence>
<feature type="region of interest" description="Disordered" evidence="1">
    <location>
        <begin position="267"/>
        <end position="291"/>
    </location>
</feature>
<dbReference type="EMBL" id="MU864932">
    <property type="protein sequence ID" value="KAK4466438.1"/>
    <property type="molecule type" value="Genomic_DNA"/>
</dbReference>
<keyword evidence="2" id="KW-0472">Membrane</keyword>
<keyword evidence="2" id="KW-1133">Transmembrane helix</keyword>
<accession>A0AAV9I517</accession>
<reference evidence="3" key="1">
    <citation type="journal article" date="2023" name="Mol. Phylogenet. Evol.">
        <title>Genome-scale phylogeny and comparative genomics of the fungal order Sordariales.</title>
        <authorList>
            <person name="Hensen N."/>
            <person name="Bonometti L."/>
            <person name="Westerberg I."/>
            <person name="Brannstrom I.O."/>
            <person name="Guillou S."/>
            <person name="Cros-Aarteil S."/>
            <person name="Calhoun S."/>
            <person name="Haridas S."/>
            <person name="Kuo A."/>
            <person name="Mondo S."/>
            <person name="Pangilinan J."/>
            <person name="Riley R."/>
            <person name="LaButti K."/>
            <person name="Andreopoulos B."/>
            <person name="Lipzen A."/>
            <person name="Chen C."/>
            <person name="Yan M."/>
            <person name="Daum C."/>
            <person name="Ng V."/>
            <person name="Clum A."/>
            <person name="Steindorff A."/>
            <person name="Ohm R.A."/>
            <person name="Martin F."/>
            <person name="Silar P."/>
            <person name="Natvig D.O."/>
            <person name="Lalanne C."/>
            <person name="Gautier V."/>
            <person name="Ament-Velasquez S.L."/>
            <person name="Kruys A."/>
            <person name="Hutchinson M.I."/>
            <person name="Powell A.J."/>
            <person name="Barry K."/>
            <person name="Miller A.N."/>
            <person name="Grigoriev I.V."/>
            <person name="Debuchy R."/>
            <person name="Gladieux P."/>
            <person name="Hiltunen Thoren M."/>
            <person name="Johannesson H."/>
        </authorList>
    </citation>
    <scope>NUCLEOTIDE SEQUENCE</scope>
    <source>
        <strain evidence="3">PSN324</strain>
    </source>
</reference>
<protein>
    <submittedName>
        <fullName evidence="3">Mitochondrial K+-H+ exchange-related-domain-containing protein</fullName>
    </submittedName>
</protein>
<dbReference type="Proteomes" id="UP001321749">
    <property type="component" value="Unassembled WGS sequence"/>
</dbReference>
<feature type="region of interest" description="Disordered" evidence="1">
    <location>
        <begin position="199"/>
        <end position="233"/>
    </location>
</feature>
<evidence type="ECO:0000256" key="1">
    <source>
        <dbReference type="SAM" id="MobiDB-lite"/>
    </source>
</evidence>
<proteinExistence type="predicted"/>
<dbReference type="PANTHER" id="PTHR28062:SF1">
    <property type="entry name" value="TRANSMEMBRANE PROTEIN"/>
    <property type="match status" value="1"/>
</dbReference>
<evidence type="ECO:0000256" key="2">
    <source>
        <dbReference type="SAM" id="Phobius"/>
    </source>
</evidence>
<dbReference type="PANTHER" id="PTHR28062">
    <property type="entry name" value="K+-H+ EXCHANGE-LIKE PROTEIN"/>
    <property type="match status" value="1"/>
</dbReference>
<dbReference type="Pfam" id="PF10173">
    <property type="entry name" value="Mit_KHE1"/>
    <property type="match status" value="1"/>
</dbReference>
<name>A0AAV9I517_9PEZI</name>
<dbReference type="GO" id="GO:1902600">
    <property type="term" value="P:proton transmembrane transport"/>
    <property type="evidence" value="ECO:0007669"/>
    <property type="project" value="TreeGrafter"/>
</dbReference>
<keyword evidence="2" id="KW-0812">Transmembrane</keyword>
<organism evidence="3 4">
    <name type="scientific">Cladorrhinum samala</name>
    <dbReference type="NCBI Taxonomy" id="585594"/>
    <lineage>
        <taxon>Eukaryota</taxon>
        <taxon>Fungi</taxon>
        <taxon>Dikarya</taxon>
        <taxon>Ascomycota</taxon>
        <taxon>Pezizomycotina</taxon>
        <taxon>Sordariomycetes</taxon>
        <taxon>Sordariomycetidae</taxon>
        <taxon>Sordariales</taxon>
        <taxon>Podosporaceae</taxon>
        <taxon>Cladorrhinum</taxon>
    </lineage>
</organism>
<dbReference type="AlphaFoldDB" id="A0AAV9I517"/>
<gene>
    <name evidence="3" type="ORF">QBC42DRAFT_83996</name>
</gene>
<keyword evidence="4" id="KW-1185">Reference proteome</keyword>
<dbReference type="GO" id="GO:0006813">
    <property type="term" value="P:potassium ion transport"/>
    <property type="evidence" value="ECO:0007669"/>
    <property type="project" value="TreeGrafter"/>
</dbReference>
<feature type="transmembrane region" description="Helical" evidence="2">
    <location>
        <begin position="128"/>
        <end position="147"/>
    </location>
</feature>
<dbReference type="InterPro" id="IPR018786">
    <property type="entry name" value="Mit_KHE1"/>
</dbReference>
<reference evidence="3" key="2">
    <citation type="submission" date="2023-06" db="EMBL/GenBank/DDBJ databases">
        <authorList>
            <consortium name="Lawrence Berkeley National Laboratory"/>
            <person name="Mondo S.J."/>
            <person name="Hensen N."/>
            <person name="Bonometti L."/>
            <person name="Westerberg I."/>
            <person name="Brannstrom I.O."/>
            <person name="Guillou S."/>
            <person name="Cros-Aarteil S."/>
            <person name="Calhoun S."/>
            <person name="Haridas S."/>
            <person name="Kuo A."/>
            <person name="Pangilinan J."/>
            <person name="Riley R."/>
            <person name="Labutti K."/>
            <person name="Andreopoulos B."/>
            <person name="Lipzen A."/>
            <person name="Chen C."/>
            <person name="Yanf M."/>
            <person name="Daum C."/>
            <person name="Ng V."/>
            <person name="Clum A."/>
            <person name="Steindorff A."/>
            <person name="Ohm R."/>
            <person name="Martin F."/>
            <person name="Silar P."/>
            <person name="Natvig D."/>
            <person name="Lalanne C."/>
            <person name="Gautier V."/>
            <person name="Ament-Velasquez S.L."/>
            <person name="Kruys A."/>
            <person name="Hutchinson M.I."/>
            <person name="Powell A.J."/>
            <person name="Barry K."/>
            <person name="Miller A.N."/>
            <person name="Grigoriev I.V."/>
            <person name="Debuchy R."/>
            <person name="Gladieux P."/>
            <person name="Thoren M.H."/>
            <person name="Johannesson H."/>
        </authorList>
    </citation>
    <scope>NUCLEOTIDE SEQUENCE</scope>
    <source>
        <strain evidence="3">PSN324</strain>
    </source>
</reference>
<dbReference type="GO" id="GO:0005743">
    <property type="term" value="C:mitochondrial inner membrane"/>
    <property type="evidence" value="ECO:0007669"/>
    <property type="project" value="TreeGrafter"/>
</dbReference>
<evidence type="ECO:0000313" key="3">
    <source>
        <dbReference type="EMBL" id="KAK4466438.1"/>
    </source>
</evidence>
<sequence length="291" mass="33156">MRLFLLPISTRRTLLYCQKIDLPATQKLSISDRIQDKAVRTWAEWEKGGYKWQKSVVYYGNRALRRIPYEEWGLKSVPPLSQRQKQVELKGDDKVDVVYPQDLIPQEKVSKILDTLAKEREKLHWKKLLGCFVGMPLTIPVGILPVIPNIPFFYLAYRAWSHWRAIKGGQHLQFLVKNNLFTLNPSPIVDAVYAGQKQPLASTPEPTTAPDAELLGNEKVPGPGDPNPEGETMLLNQANGIKMTQALDLPQLEVELERAIWQVETAIKKKAGEPTEEEIKAKEDEEKKKVQ</sequence>
<comment type="caution">
    <text evidence="3">The sequence shown here is derived from an EMBL/GenBank/DDBJ whole genome shotgun (WGS) entry which is preliminary data.</text>
</comment>